<feature type="transmembrane region" description="Helical" evidence="6">
    <location>
        <begin position="322"/>
        <end position="345"/>
    </location>
</feature>
<accession>A0A0B1PCH0</accession>
<gene>
    <name evidence="9" type="ORF">EV44_g5452</name>
</gene>
<keyword evidence="10" id="KW-1185">Reference proteome</keyword>
<evidence type="ECO:0000259" key="8">
    <source>
        <dbReference type="Pfam" id="PF12821"/>
    </source>
</evidence>
<dbReference type="GO" id="GO:0016020">
    <property type="term" value="C:membrane"/>
    <property type="evidence" value="ECO:0007669"/>
    <property type="project" value="UniProtKB-SubCell"/>
</dbReference>
<dbReference type="Pfam" id="PF06738">
    <property type="entry name" value="ThrE"/>
    <property type="match status" value="1"/>
</dbReference>
<dbReference type="PANTHER" id="PTHR31082:SF4">
    <property type="entry name" value="PHEROMONE-REGULATED MEMBRANE PROTEIN 10"/>
    <property type="match status" value="1"/>
</dbReference>
<dbReference type="STRING" id="52586.A0A0B1PCH0"/>
<evidence type="ECO:0000256" key="5">
    <source>
        <dbReference type="ARBA" id="ARBA00034125"/>
    </source>
</evidence>
<feature type="domain" description="Threonine/Serine exporter ThrE" evidence="8">
    <location>
        <begin position="408"/>
        <end position="559"/>
    </location>
</feature>
<sequence>MDDGKNSSNIPNAWQNSGRVLSYISNLYSIAENNSLHGSNKATSVQSAQELGMTEAKMDNGRKNIDVSSVPESYFSSNEAFNYKGFDNGGRPNLIRQLSGATLTDVPKSKLSTKLEFSKYGFGEDFKVTIHISEAQIRQNYLLKLCQALMAFGAPTHRLEEHLITSARVLEVRASFLYIPGCMIVSFDDDSTQTNEVKLVKVVQGVSLGLLVDIHKIYKGVIHDKISVEEASQLLDKINNGGPIYNPWLTVIFCGLASAFVSPWAFQGRFIDMPVCFVLGCIVGILQIIVAPKSELYNNLFEIAATIITSFLARAVGSFQNGSLFCFSAMAQSALALMLPGYIVLNGCLEMQSKSMVAGGVRVVYGLIITFFLEFGISIGTALYGILDPNASNATTCDNDLSDPQKWIFVPLFALFAGLANQARLKQTPVMMAIAFAGFMANFLSRQKYPASAQISNTIGAFTVGLLGNILSRVQQGVAAAALLPSILVLVPSGIAASGSLISGLHSADIILNNDNTINGTSLVSLSPNEDLTKIVASVGNTMIQLAVGITVGLFLSTLLVYPFGKKRSSLFAY</sequence>
<comment type="similarity">
    <text evidence="5">Belongs to the ThrE exporter (TC 2.A.79) family.</text>
</comment>
<feature type="transmembrane region" description="Helical" evidence="6">
    <location>
        <begin position="244"/>
        <end position="265"/>
    </location>
</feature>
<evidence type="ECO:0000256" key="4">
    <source>
        <dbReference type="ARBA" id="ARBA00023136"/>
    </source>
</evidence>
<feature type="transmembrane region" description="Helical" evidence="6">
    <location>
        <begin position="478"/>
        <end position="502"/>
    </location>
</feature>
<dbReference type="PANTHER" id="PTHR31082">
    <property type="entry name" value="PHEROMONE-REGULATED MEMBRANE PROTEIN 10"/>
    <property type="match status" value="1"/>
</dbReference>
<evidence type="ECO:0000313" key="10">
    <source>
        <dbReference type="Proteomes" id="UP000030854"/>
    </source>
</evidence>
<dbReference type="HOGENOM" id="CLU_007078_4_3_1"/>
<feature type="domain" description="Threonine/serine exporter-like N-terminal" evidence="7">
    <location>
        <begin position="141"/>
        <end position="383"/>
    </location>
</feature>
<evidence type="ECO:0000259" key="7">
    <source>
        <dbReference type="Pfam" id="PF06738"/>
    </source>
</evidence>
<dbReference type="AlphaFoldDB" id="A0A0B1PCH0"/>
<keyword evidence="3 6" id="KW-1133">Transmembrane helix</keyword>
<comment type="subcellular location">
    <subcellularLocation>
        <location evidence="1">Membrane</location>
        <topology evidence="1">Multi-pass membrane protein</topology>
    </subcellularLocation>
</comment>
<evidence type="ECO:0000256" key="3">
    <source>
        <dbReference type="ARBA" id="ARBA00022989"/>
    </source>
</evidence>
<comment type="caution">
    <text evidence="9">The sequence shown here is derived from an EMBL/GenBank/DDBJ whole genome shotgun (WGS) entry which is preliminary data.</text>
</comment>
<feature type="transmembrane region" description="Helical" evidence="6">
    <location>
        <begin position="543"/>
        <end position="564"/>
    </location>
</feature>
<evidence type="ECO:0000256" key="2">
    <source>
        <dbReference type="ARBA" id="ARBA00022692"/>
    </source>
</evidence>
<protein>
    <submittedName>
        <fullName evidence="9">Putative duf1212 domain membrane protein prm10</fullName>
    </submittedName>
</protein>
<evidence type="ECO:0000313" key="9">
    <source>
        <dbReference type="EMBL" id="KHJ36372.1"/>
    </source>
</evidence>
<dbReference type="Pfam" id="PF12821">
    <property type="entry name" value="ThrE_2"/>
    <property type="match status" value="1"/>
</dbReference>
<organism evidence="9 10">
    <name type="scientific">Uncinula necator</name>
    <name type="common">Grape powdery mildew</name>
    <dbReference type="NCBI Taxonomy" id="52586"/>
    <lineage>
        <taxon>Eukaryota</taxon>
        <taxon>Fungi</taxon>
        <taxon>Dikarya</taxon>
        <taxon>Ascomycota</taxon>
        <taxon>Pezizomycotina</taxon>
        <taxon>Leotiomycetes</taxon>
        <taxon>Erysiphales</taxon>
        <taxon>Erysiphaceae</taxon>
        <taxon>Erysiphe</taxon>
    </lineage>
</organism>
<dbReference type="InterPro" id="IPR024528">
    <property type="entry name" value="ThrE_2"/>
</dbReference>
<feature type="transmembrane region" description="Helical" evidence="6">
    <location>
        <begin position="407"/>
        <end position="423"/>
    </location>
</feature>
<evidence type="ECO:0000256" key="1">
    <source>
        <dbReference type="ARBA" id="ARBA00004141"/>
    </source>
</evidence>
<proteinExistence type="inferred from homology"/>
<feature type="transmembrane region" description="Helical" evidence="6">
    <location>
        <begin position="365"/>
        <end position="387"/>
    </location>
</feature>
<keyword evidence="2 6" id="KW-0812">Transmembrane</keyword>
<dbReference type="EMBL" id="JNVN01000044">
    <property type="protein sequence ID" value="KHJ36372.1"/>
    <property type="molecule type" value="Genomic_DNA"/>
</dbReference>
<keyword evidence="4 6" id="KW-0472">Membrane</keyword>
<dbReference type="GO" id="GO:0022857">
    <property type="term" value="F:transmembrane transporter activity"/>
    <property type="evidence" value="ECO:0007669"/>
    <property type="project" value="InterPro"/>
</dbReference>
<dbReference type="InterPro" id="IPR010619">
    <property type="entry name" value="ThrE-like_N"/>
</dbReference>
<dbReference type="OMA" id="TIFMGVC"/>
<name>A0A0B1PCH0_UNCNE</name>
<dbReference type="InterPro" id="IPR051361">
    <property type="entry name" value="ThrE/Ser_Exporter"/>
</dbReference>
<dbReference type="Proteomes" id="UP000030854">
    <property type="component" value="Unassembled WGS sequence"/>
</dbReference>
<evidence type="ECO:0000256" key="6">
    <source>
        <dbReference type="SAM" id="Phobius"/>
    </source>
</evidence>
<feature type="transmembrane region" description="Helical" evidence="6">
    <location>
        <begin position="297"/>
        <end position="316"/>
    </location>
</feature>
<feature type="transmembrane region" description="Helical" evidence="6">
    <location>
        <begin position="271"/>
        <end position="290"/>
    </location>
</feature>
<reference evidence="9 10" key="1">
    <citation type="journal article" date="2014" name="BMC Genomics">
        <title>Adaptive genomic structural variation in the grape powdery mildew pathogen, Erysiphe necator.</title>
        <authorList>
            <person name="Jones L."/>
            <person name="Riaz S."/>
            <person name="Morales-Cruz A."/>
            <person name="Amrine K.C."/>
            <person name="McGuire B."/>
            <person name="Gubler W.D."/>
            <person name="Walker M.A."/>
            <person name="Cantu D."/>
        </authorList>
    </citation>
    <scope>NUCLEOTIDE SEQUENCE [LARGE SCALE GENOMIC DNA]</scope>
    <source>
        <strain evidence="10">c</strain>
    </source>
</reference>